<accession>A0A1U7M667</accession>
<evidence type="ECO:0000313" key="12">
    <source>
        <dbReference type="Proteomes" id="UP000186112"/>
    </source>
</evidence>
<evidence type="ECO:0000256" key="3">
    <source>
        <dbReference type="ARBA" id="ARBA00022723"/>
    </source>
</evidence>
<dbReference type="NCBIfam" id="NF040570">
    <property type="entry name" value="guided_TnpB"/>
    <property type="match status" value="1"/>
</dbReference>
<dbReference type="InterPro" id="IPR001959">
    <property type="entry name" value="Transposase"/>
</dbReference>
<feature type="domain" description="Transposase putative helix-turn-helix" evidence="10">
    <location>
        <begin position="1"/>
        <end position="46"/>
    </location>
</feature>
<keyword evidence="5" id="KW-0238">DNA-binding</keyword>
<evidence type="ECO:0000313" key="11">
    <source>
        <dbReference type="EMBL" id="OLS02750.1"/>
    </source>
</evidence>
<feature type="coiled-coil region" evidence="7">
    <location>
        <begin position="201"/>
        <end position="228"/>
    </location>
</feature>
<gene>
    <name evidence="11" type="ORF">TICRE_12900</name>
</gene>
<dbReference type="RefSeq" id="WP_075726289.1">
    <property type="nucleotide sequence ID" value="NZ_LTDM01000019.1"/>
</dbReference>
<dbReference type="Pfam" id="PF07282">
    <property type="entry name" value="Cas12f1-like_TNB"/>
    <property type="match status" value="1"/>
</dbReference>
<dbReference type="GO" id="GO:0006310">
    <property type="term" value="P:DNA recombination"/>
    <property type="evidence" value="ECO:0007669"/>
    <property type="project" value="UniProtKB-KW"/>
</dbReference>
<dbReference type="Pfam" id="PF12323">
    <property type="entry name" value="HTH_OrfB_IS605"/>
    <property type="match status" value="1"/>
</dbReference>
<keyword evidence="2" id="KW-0815">Transposition</keyword>
<dbReference type="NCBIfam" id="TIGR01766">
    <property type="entry name" value="IS200/IS605 family accessory protein TnpB-like domain"/>
    <property type="match status" value="1"/>
</dbReference>
<keyword evidence="4" id="KW-0862">Zinc</keyword>
<dbReference type="GO" id="GO:0032196">
    <property type="term" value="P:transposition"/>
    <property type="evidence" value="ECO:0007669"/>
    <property type="project" value="UniProtKB-KW"/>
</dbReference>
<name>A0A1U7M667_TISCR</name>
<keyword evidence="6" id="KW-0233">DNA recombination</keyword>
<feature type="domain" description="Probable transposase IS891/IS1136/IS1341" evidence="8">
    <location>
        <begin position="170"/>
        <end position="291"/>
    </location>
</feature>
<evidence type="ECO:0000256" key="5">
    <source>
        <dbReference type="ARBA" id="ARBA00023125"/>
    </source>
</evidence>
<evidence type="ECO:0000259" key="10">
    <source>
        <dbReference type="Pfam" id="PF12323"/>
    </source>
</evidence>
<evidence type="ECO:0000256" key="1">
    <source>
        <dbReference type="ARBA" id="ARBA00008761"/>
    </source>
</evidence>
<dbReference type="InterPro" id="IPR021027">
    <property type="entry name" value="Transposase_put_HTH"/>
</dbReference>
<dbReference type="AlphaFoldDB" id="A0A1U7M667"/>
<dbReference type="EMBL" id="LTDM01000019">
    <property type="protein sequence ID" value="OLS02750.1"/>
    <property type="molecule type" value="Genomic_DNA"/>
</dbReference>
<evidence type="ECO:0000256" key="2">
    <source>
        <dbReference type="ARBA" id="ARBA00022578"/>
    </source>
</evidence>
<dbReference type="InterPro" id="IPR010095">
    <property type="entry name" value="Cas12f1-like_TNB"/>
</dbReference>
<reference evidence="11 12" key="1">
    <citation type="submission" date="2016-02" db="EMBL/GenBank/DDBJ databases">
        <title>Genome sequence of Tissierella creatinophila DSM 6911.</title>
        <authorList>
            <person name="Poehlein A."/>
            <person name="Daniel R."/>
        </authorList>
    </citation>
    <scope>NUCLEOTIDE SEQUENCE [LARGE SCALE GENOMIC DNA]</scope>
    <source>
        <strain evidence="11 12">DSM 6911</strain>
    </source>
</reference>
<keyword evidence="12" id="KW-1185">Reference proteome</keyword>
<comment type="similarity">
    <text evidence="1">In the C-terminal section; belongs to the transposase 35 family.</text>
</comment>
<evidence type="ECO:0000256" key="6">
    <source>
        <dbReference type="ARBA" id="ARBA00023172"/>
    </source>
</evidence>
<proteinExistence type="inferred from homology"/>
<dbReference type="GO" id="GO:0046872">
    <property type="term" value="F:metal ion binding"/>
    <property type="evidence" value="ECO:0007669"/>
    <property type="project" value="UniProtKB-KW"/>
</dbReference>
<evidence type="ECO:0000259" key="8">
    <source>
        <dbReference type="Pfam" id="PF01385"/>
    </source>
</evidence>
<evidence type="ECO:0000259" key="9">
    <source>
        <dbReference type="Pfam" id="PF07282"/>
    </source>
</evidence>
<organism evidence="11 12">
    <name type="scientific">Tissierella creatinophila DSM 6911</name>
    <dbReference type="NCBI Taxonomy" id="1123403"/>
    <lineage>
        <taxon>Bacteria</taxon>
        <taxon>Bacillati</taxon>
        <taxon>Bacillota</taxon>
        <taxon>Tissierellia</taxon>
        <taxon>Tissierellales</taxon>
        <taxon>Tissierellaceae</taxon>
        <taxon>Tissierella</taxon>
    </lineage>
</organism>
<sequence length="377" mass="44477">MIKSIKIRLIPTFDQEILMKKSVGVARFSYNFGLAKWEELYKKGEKPTGYTIKEIFNNTIKKQEEYSWIKQVSSQITAQAFADLQDSFNSFFKGKTKYPNFKIKKKSRQIFYVRYDRMNIKNNTVNIEKIGRVKYKTNYTIPKLKTYINPRCHYDGKYWYLTFGFEQGENQVELNKDLSIGIDLGITNLAIVSHLDQPIKNINKSSKVKKLEKKLKRLQRKVSRKYEMNKNGKEFVKTNNIIKLEKQIKLIHRQLTNIRTNHIHQATNAIIKLKPYRVVMENLNITGMMKNKHLSKAIANQKLYEFKRQMKYKSQFNGIEFVQVDRFYPSSKTCSRCGNIKKDLKLKDRTYSCECGLNICRDKNASLNLSKYQLKLA</sequence>
<evidence type="ECO:0000256" key="7">
    <source>
        <dbReference type="SAM" id="Coils"/>
    </source>
</evidence>
<dbReference type="Pfam" id="PF01385">
    <property type="entry name" value="OrfB_IS605"/>
    <property type="match status" value="1"/>
</dbReference>
<evidence type="ECO:0000256" key="4">
    <source>
        <dbReference type="ARBA" id="ARBA00022833"/>
    </source>
</evidence>
<dbReference type="OrthoDB" id="1704597at2"/>
<feature type="domain" description="Cas12f1-like TNB" evidence="9">
    <location>
        <begin position="304"/>
        <end position="369"/>
    </location>
</feature>
<comment type="caution">
    <text evidence="11">The sequence shown here is derived from an EMBL/GenBank/DDBJ whole genome shotgun (WGS) entry which is preliminary data.</text>
</comment>
<keyword evidence="3" id="KW-0479">Metal-binding</keyword>
<dbReference type="Proteomes" id="UP000186112">
    <property type="component" value="Unassembled WGS sequence"/>
</dbReference>
<dbReference type="GO" id="GO:0003677">
    <property type="term" value="F:DNA binding"/>
    <property type="evidence" value="ECO:0007669"/>
    <property type="project" value="UniProtKB-KW"/>
</dbReference>
<keyword evidence="7" id="KW-0175">Coiled coil</keyword>
<protein>
    <submittedName>
        <fullName evidence="11">Putative transposase</fullName>
    </submittedName>
</protein>